<proteinExistence type="predicted"/>
<dbReference type="EMBL" id="BGZK01002487">
    <property type="protein sequence ID" value="GBP94309.1"/>
    <property type="molecule type" value="Genomic_DNA"/>
</dbReference>
<evidence type="ECO:0000313" key="1">
    <source>
        <dbReference type="EMBL" id="GBP94309.1"/>
    </source>
</evidence>
<evidence type="ECO:0000313" key="2">
    <source>
        <dbReference type="Proteomes" id="UP000299102"/>
    </source>
</evidence>
<organism evidence="1 2">
    <name type="scientific">Eumeta variegata</name>
    <name type="common">Bagworm moth</name>
    <name type="synonym">Eumeta japonica</name>
    <dbReference type="NCBI Taxonomy" id="151549"/>
    <lineage>
        <taxon>Eukaryota</taxon>
        <taxon>Metazoa</taxon>
        <taxon>Ecdysozoa</taxon>
        <taxon>Arthropoda</taxon>
        <taxon>Hexapoda</taxon>
        <taxon>Insecta</taxon>
        <taxon>Pterygota</taxon>
        <taxon>Neoptera</taxon>
        <taxon>Endopterygota</taxon>
        <taxon>Lepidoptera</taxon>
        <taxon>Glossata</taxon>
        <taxon>Ditrysia</taxon>
        <taxon>Tineoidea</taxon>
        <taxon>Psychidae</taxon>
        <taxon>Oiketicinae</taxon>
        <taxon>Eumeta</taxon>
    </lineage>
</organism>
<protein>
    <submittedName>
        <fullName evidence="1">Uncharacterized protein</fullName>
    </submittedName>
</protein>
<gene>
    <name evidence="1" type="ORF">EVAR_59244_1</name>
</gene>
<reference evidence="1 2" key="1">
    <citation type="journal article" date="2019" name="Commun. Biol.">
        <title>The bagworm genome reveals a unique fibroin gene that provides high tensile strength.</title>
        <authorList>
            <person name="Kono N."/>
            <person name="Nakamura H."/>
            <person name="Ohtoshi R."/>
            <person name="Tomita M."/>
            <person name="Numata K."/>
            <person name="Arakawa K."/>
        </authorList>
    </citation>
    <scope>NUCLEOTIDE SEQUENCE [LARGE SCALE GENOMIC DNA]</scope>
</reference>
<dbReference type="Proteomes" id="UP000299102">
    <property type="component" value="Unassembled WGS sequence"/>
</dbReference>
<dbReference type="AlphaFoldDB" id="A0A4C2A558"/>
<name>A0A4C2A558_EUMVA</name>
<keyword evidence="2" id="KW-1185">Reference proteome</keyword>
<accession>A0A4C2A558</accession>
<comment type="caution">
    <text evidence="1">The sequence shown here is derived from an EMBL/GenBank/DDBJ whole genome shotgun (WGS) entry which is preliminary data.</text>
</comment>
<sequence>MDAEKLVSIHKALSQQSALPFLITHCALVLECGAGARARGRVLSVYALPGGDRDGAGGGASAELAPLPAV</sequence>